<dbReference type="GO" id="GO:0008270">
    <property type="term" value="F:zinc ion binding"/>
    <property type="evidence" value="ECO:0007669"/>
    <property type="project" value="UniProtKB-KW"/>
</dbReference>
<reference evidence="7 8" key="1">
    <citation type="submission" date="2019-10" db="EMBL/GenBank/DDBJ databases">
        <title>Georgenia wutianyii sp. nov. and Georgenia yuyongxinii sp. nov. isolated from plateau pika (Ochotona curzoniae) in the Qinghai-Tibet plateau of China.</title>
        <authorList>
            <person name="Tian Z."/>
        </authorList>
    </citation>
    <scope>NUCLEOTIDE SEQUENCE [LARGE SCALE GENOMIC DNA]</scope>
    <source>
        <strain evidence="7 8">DSM 21501</strain>
    </source>
</reference>
<name>A0A7J5UR94_9MICO</name>
<evidence type="ECO:0000256" key="2">
    <source>
        <dbReference type="ARBA" id="ARBA00022771"/>
    </source>
</evidence>
<dbReference type="InterPro" id="IPR000962">
    <property type="entry name" value="Znf_DskA_TraR"/>
</dbReference>
<dbReference type="PANTHER" id="PTHR33823:SF4">
    <property type="entry name" value="GENERAL STRESS PROTEIN 16O"/>
    <property type="match status" value="1"/>
</dbReference>
<protein>
    <submittedName>
        <fullName evidence="7">TraR/DksA family transcriptional regulator</fullName>
    </submittedName>
</protein>
<dbReference type="EMBL" id="WHJE01000026">
    <property type="protein sequence ID" value="KAE8764644.1"/>
    <property type="molecule type" value="Genomic_DNA"/>
</dbReference>
<keyword evidence="1" id="KW-0479">Metal-binding</keyword>
<gene>
    <name evidence="7" type="ORF">GB883_07860</name>
</gene>
<evidence type="ECO:0000256" key="4">
    <source>
        <dbReference type="PROSITE-ProRule" id="PRU00510"/>
    </source>
</evidence>
<dbReference type="Pfam" id="PF01258">
    <property type="entry name" value="zf-dskA_traR"/>
    <property type="match status" value="1"/>
</dbReference>
<dbReference type="Proteomes" id="UP000451860">
    <property type="component" value="Unassembled WGS sequence"/>
</dbReference>
<feature type="domain" description="Zinc finger DksA/TraR C4-type" evidence="6">
    <location>
        <begin position="97"/>
        <end position="129"/>
    </location>
</feature>
<sequence>MSPADKDARPSGPTAEDAAAARERLETLRTTTVERLAALGRSFDEVVAAATDTNVDDEHDPEGATIGFERAQVVALREHGERTLREIDAARERLETGTYWRCTVCGGPIAPGRLAARPTTTMCVRCAAAAARG</sequence>
<dbReference type="InterPro" id="IPR037187">
    <property type="entry name" value="DnaK_N"/>
</dbReference>
<evidence type="ECO:0000259" key="6">
    <source>
        <dbReference type="Pfam" id="PF01258"/>
    </source>
</evidence>
<organism evidence="7 8">
    <name type="scientific">Georgenia thermotolerans</name>
    <dbReference type="NCBI Taxonomy" id="527326"/>
    <lineage>
        <taxon>Bacteria</taxon>
        <taxon>Bacillati</taxon>
        <taxon>Actinomycetota</taxon>
        <taxon>Actinomycetes</taxon>
        <taxon>Micrococcales</taxon>
        <taxon>Bogoriellaceae</taxon>
        <taxon>Georgenia</taxon>
    </lineage>
</organism>
<dbReference type="SUPFAM" id="SSF109635">
    <property type="entry name" value="DnaK suppressor protein DksA, alpha-hairpin domain"/>
    <property type="match status" value="1"/>
</dbReference>
<keyword evidence="2" id="KW-0863">Zinc-finger</keyword>
<dbReference type="RefSeq" id="WP_152201337.1">
    <property type="nucleotide sequence ID" value="NZ_VUKF01000006.1"/>
</dbReference>
<evidence type="ECO:0000313" key="8">
    <source>
        <dbReference type="Proteomes" id="UP000451860"/>
    </source>
</evidence>
<dbReference type="Gene3D" id="1.20.120.910">
    <property type="entry name" value="DksA, coiled-coil domain"/>
    <property type="match status" value="1"/>
</dbReference>
<evidence type="ECO:0000256" key="5">
    <source>
        <dbReference type="SAM" id="MobiDB-lite"/>
    </source>
</evidence>
<keyword evidence="3" id="KW-0862">Zinc</keyword>
<evidence type="ECO:0000256" key="1">
    <source>
        <dbReference type="ARBA" id="ARBA00022723"/>
    </source>
</evidence>
<accession>A0A7J5UR94</accession>
<comment type="caution">
    <text evidence="7">The sequence shown here is derived from an EMBL/GenBank/DDBJ whole genome shotgun (WGS) entry which is preliminary data.</text>
</comment>
<evidence type="ECO:0000256" key="3">
    <source>
        <dbReference type="ARBA" id="ARBA00022833"/>
    </source>
</evidence>
<feature type="region of interest" description="Disordered" evidence="5">
    <location>
        <begin position="1"/>
        <end position="20"/>
    </location>
</feature>
<keyword evidence="8" id="KW-1185">Reference proteome</keyword>
<feature type="zinc finger region" description="dksA C4-type" evidence="4">
    <location>
        <begin position="102"/>
        <end position="126"/>
    </location>
</feature>
<dbReference type="OrthoDB" id="1121111at2"/>
<evidence type="ECO:0000313" key="7">
    <source>
        <dbReference type="EMBL" id="KAE8764644.1"/>
    </source>
</evidence>
<proteinExistence type="predicted"/>
<dbReference type="PANTHER" id="PTHR33823">
    <property type="entry name" value="RNA POLYMERASE-BINDING TRANSCRIPTION FACTOR DKSA-RELATED"/>
    <property type="match status" value="1"/>
</dbReference>
<dbReference type="PROSITE" id="PS51128">
    <property type="entry name" value="ZF_DKSA_2"/>
    <property type="match status" value="1"/>
</dbReference>
<dbReference type="AlphaFoldDB" id="A0A7J5UR94"/>